<organism evidence="16 17">
    <name type="scientific">Comamonas antarctica</name>
    <dbReference type="NCBI Taxonomy" id="2743470"/>
    <lineage>
        <taxon>Bacteria</taxon>
        <taxon>Pseudomonadati</taxon>
        <taxon>Pseudomonadota</taxon>
        <taxon>Betaproteobacteria</taxon>
        <taxon>Burkholderiales</taxon>
        <taxon>Comamonadaceae</taxon>
        <taxon>Comamonas</taxon>
    </lineage>
</organism>
<dbReference type="AlphaFoldDB" id="A0A6N1X709"/>
<sequence length="441" mass="47939">MLSPAPFSPSLLLTLGFAALLALQLLLRLWLVSRQVRHVARHRCAVPAAFAGHIALSAHQKAADYTLAKARTGLIDMAVSTALLLAWTLLGGLDALNQWLLGWMGPGLHQQLALLAGFALVSGLAGLPLSIYQTFVVEQRFGFNKLTPGLWLADLLKSTLVAAVIGLPLAALVLWLMASAGALWWLWAWAVWAGFNLLLMWLYPAVIAPLFNRFEPLQDETLRTRVTGLMQRCGFAAKGLFVMDGSRRSAHANAYFTGFGSAKRVVFYDTLLKQLSPAEVEAVLAHELGHFKHRHITKRLIGLFAMSLAALALLGWLSQQPWFYAGLGVRPSLEMLLPGGNAMAGNEALALLLFLLAAPVFSFFVAPLMAYFSRRDEFEADAYAAAQAEGSALASALLTLYQDKASTLTPDPAYVAFHYSHPPAIERLARLPAPALNPHTP</sequence>
<reference evidence="16 17" key="1">
    <citation type="submission" date="2020-06" db="EMBL/GenBank/DDBJ databases">
        <title>Acidovorax antarctica sp. nov., isolated from Corinth ice sheet soil, Antarctic Fields Peninsula.</title>
        <authorList>
            <person name="Xu Q."/>
            <person name="Peng F."/>
        </authorList>
    </citation>
    <scope>NUCLEOTIDE SEQUENCE [LARGE SCALE GENOMIC DNA]</scope>
    <source>
        <strain evidence="16 17">16-35-5</strain>
    </source>
</reference>
<keyword evidence="2" id="KW-0645">Protease</keyword>
<dbReference type="FunFam" id="3.30.2010.10:FF:000002">
    <property type="entry name" value="CAAX prenyl protease"/>
    <property type="match status" value="1"/>
</dbReference>
<evidence type="ECO:0000256" key="11">
    <source>
        <dbReference type="PIRSR" id="PIRSR627057-1"/>
    </source>
</evidence>
<dbReference type="InterPro" id="IPR027057">
    <property type="entry name" value="CAXX_Prtase_1"/>
</dbReference>
<feature type="transmembrane region" description="Helical" evidence="13">
    <location>
        <begin position="184"/>
        <end position="203"/>
    </location>
</feature>
<dbReference type="CDD" id="cd07343">
    <property type="entry name" value="M48A_Zmpste24p_like"/>
    <property type="match status" value="1"/>
</dbReference>
<feature type="transmembrane region" description="Helical" evidence="13">
    <location>
        <begin position="113"/>
        <end position="137"/>
    </location>
</feature>
<evidence type="ECO:0000256" key="13">
    <source>
        <dbReference type="SAM" id="Phobius"/>
    </source>
</evidence>
<dbReference type="RefSeq" id="WP_175504895.1">
    <property type="nucleotide sequence ID" value="NZ_CP054840.1"/>
</dbReference>
<dbReference type="GO" id="GO:0046872">
    <property type="term" value="F:metal ion binding"/>
    <property type="evidence" value="ECO:0007669"/>
    <property type="project" value="UniProtKB-KW"/>
</dbReference>
<keyword evidence="8 13" id="KW-1133">Transmembrane helix</keyword>
<feature type="transmembrane region" description="Helical" evidence="13">
    <location>
        <begin position="12"/>
        <end position="31"/>
    </location>
</feature>
<feature type="transmembrane region" description="Helical" evidence="13">
    <location>
        <begin position="74"/>
        <end position="93"/>
    </location>
</feature>
<evidence type="ECO:0000313" key="16">
    <source>
        <dbReference type="EMBL" id="QKV54093.1"/>
    </source>
</evidence>
<dbReference type="EMBL" id="CP054840">
    <property type="protein sequence ID" value="QKV54093.1"/>
    <property type="molecule type" value="Genomic_DNA"/>
</dbReference>
<comment type="cofactor">
    <cofactor evidence="12">
        <name>Zn(2+)</name>
        <dbReference type="ChEBI" id="CHEBI:29105"/>
    </cofactor>
    <text evidence="12">Binds 1 zinc ion per subunit.</text>
</comment>
<evidence type="ECO:0000256" key="2">
    <source>
        <dbReference type="ARBA" id="ARBA00022670"/>
    </source>
</evidence>
<evidence type="ECO:0000256" key="1">
    <source>
        <dbReference type="ARBA" id="ARBA00004477"/>
    </source>
</evidence>
<dbReference type="Pfam" id="PF01435">
    <property type="entry name" value="Peptidase_M48"/>
    <property type="match status" value="1"/>
</dbReference>
<dbReference type="Gene3D" id="3.30.2010.10">
    <property type="entry name" value="Metalloproteases ('zincins'), catalytic domain"/>
    <property type="match status" value="1"/>
</dbReference>
<proteinExistence type="predicted"/>
<feature type="binding site" evidence="12">
    <location>
        <position position="286"/>
    </location>
    <ligand>
        <name>Zn(2+)</name>
        <dbReference type="ChEBI" id="CHEBI:29105"/>
        <note>catalytic</note>
    </ligand>
</feature>
<feature type="binding site" evidence="12">
    <location>
        <position position="290"/>
    </location>
    <ligand>
        <name>Zn(2+)</name>
        <dbReference type="ChEBI" id="CHEBI:29105"/>
        <note>catalytic</note>
    </ligand>
</feature>
<evidence type="ECO:0000256" key="5">
    <source>
        <dbReference type="ARBA" id="ARBA00022801"/>
    </source>
</evidence>
<evidence type="ECO:0000259" key="14">
    <source>
        <dbReference type="Pfam" id="PF01435"/>
    </source>
</evidence>
<feature type="domain" description="CAAX prenyl protease 1 N-terminal" evidence="15">
    <location>
        <begin position="35"/>
        <end position="213"/>
    </location>
</feature>
<keyword evidence="17" id="KW-1185">Reference proteome</keyword>
<dbReference type="GO" id="GO:0004222">
    <property type="term" value="F:metalloendopeptidase activity"/>
    <property type="evidence" value="ECO:0007669"/>
    <property type="project" value="InterPro"/>
</dbReference>
<evidence type="ECO:0000256" key="8">
    <source>
        <dbReference type="ARBA" id="ARBA00022989"/>
    </source>
</evidence>
<accession>A0A6N1X709</accession>
<feature type="active site" evidence="11">
    <location>
        <position position="287"/>
    </location>
</feature>
<dbReference type="InterPro" id="IPR001915">
    <property type="entry name" value="Peptidase_M48"/>
</dbReference>
<keyword evidence="10 13" id="KW-0472">Membrane</keyword>
<dbReference type="KEGG" id="aant:HUK68_14955"/>
<keyword evidence="7 12" id="KW-0862">Zinc</keyword>
<comment type="subcellular location">
    <subcellularLocation>
        <location evidence="1">Endoplasmic reticulum membrane</location>
        <topology evidence="1">Multi-pass membrane protein</topology>
    </subcellularLocation>
</comment>
<dbReference type="GO" id="GO:0071586">
    <property type="term" value="P:CAAX-box protein processing"/>
    <property type="evidence" value="ECO:0007669"/>
    <property type="project" value="InterPro"/>
</dbReference>
<protein>
    <submittedName>
        <fullName evidence="16">M48 family metallopeptidase</fullName>
    </submittedName>
</protein>
<evidence type="ECO:0000256" key="9">
    <source>
        <dbReference type="ARBA" id="ARBA00023049"/>
    </source>
</evidence>
<dbReference type="Pfam" id="PF16491">
    <property type="entry name" value="Peptidase_M48_N"/>
    <property type="match status" value="1"/>
</dbReference>
<keyword evidence="5" id="KW-0378">Hydrolase</keyword>
<evidence type="ECO:0000256" key="12">
    <source>
        <dbReference type="PIRSR" id="PIRSR627057-2"/>
    </source>
</evidence>
<keyword evidence="6" id="KW-0256">Endoplasmic reticulum</keyword>
<keyword evidence="3 13" id="KW-0812">Transmembrane</keyword>
<keyword evidence="9" id="KW-0482">Metalloprotease</keyword>
<evidence type="ECO:0000256" key="10">
    <source>
        <dbReference type="ARBA" id="ARBA00023136"/>
    </source>
</evidence>
<evidence type="ECO:0000256" key="4">
    <source>
        <dbReference type="ARBA" id="ARBA00022723"/>
    </source>
</evidence>
<feature type="binding site" evidence="12">
    <location>
        <position position="377"/>
    </location>
    <ligand>
        <name>Zn(2+)</name>
        <dbReference type="ChEBI" id="CHEBI:29105"/>
        <note>catalytic</note>
    </ligand>
</feature>
<evidence type="ECO:0000256" key="3">
    <source>
        <dbReference type="ARBA" id="ARBA00022692"/>
    </source>
</evidence>
<dbReference type="InterPro" id="IPR032456">
    <property type="entry name" value="Peptidase_M48_N"/>
</dbReference>
<name>A0A6N1X709_9BURK</name>
<evidence type="ECO:0000313" key="17">
    <source>
        <dbReference type="Proteomes" id="UP000509579"/>
    </source>
</evidence>
<feature type="domain" description="Peptidase M48" evidence="14">
    <location>
        <begin position="216"/>
        <end position="432"/>
    </location>
</feature>
<feature type="transmembrane region" description="Helical" evidence="13">
    <location>
        <begin position="348"/>
        <end position="372"/>
    </location>
</feature>
<feature type="transmembrane region" description="Helical" evidence="13">
    <location>
        <begin position="300"/>
        <end position="318"/>
    </location>
</feature>
<evidence type="ECO:0000259" key="15">
    <source>
        <dbReference type="Pfam" id="PF16491"/>
    </source>
</evidence>
<evidence type="ECO:0000256" key="6">
    <source>
        <dbReference type="ARBA" id="ARBA00022824"/>
    </source>
</evidence>
<feature type="transmembrane region" description="Helical" evidence="13">
    <location>
        <begin position="158"/>
        <end position="178"/>
    </location>
</feature>
<dbReference type="Proteomes" id="UP000509579">
    <property type="component" value="Chromosome"/>
</dbReference>
<dbReference type="PANTHER" id="PTHR10120">
    <property type="entry name" value="CAAX PRENYL PROTEASE 1"/>
    <property type="match status" value="1"/>
</dbReference>
<keyword evidence="4 12" id="KW-0479">Metal-binding</keyword>
<gene>
    <name evidence="16" type="ORF">HUK68_14955</name>
</gene>
<feature type="active site" description="Proton donor" evidence="11">
    <location>
        <position position="381"/>
    </location>
</feature>
<evidence type="ECO:0000256" key="7">
    <source>
        <dbReference type="ARBA" id="ARBA00022833"/>
    </source>
</evidence>